<evidence type="ECO:0000259" key="2">
    <source>
        <dbReference type="Pfam" id="PF00535"/>
    </source>
</evidence>
<keyword evidence="3" id="KW-0328">Glycosyltransferase</keyword>
<dbReference type="Gene3D" id="1.25.40.10">
    <property type="entry name" value="Tetratricopeptide repeat domain"/>
    <property type="match status" value="1"/>
</dbReference>
<protein>
    <submittedName>
        <fullName evidence="3">Glycosyltransferase</fullName>
        <ecNumber evidence="3">2.4.-.-</ecNumber>
    </submittedName>
</protein>
<dbReference type="EC" id="2.4.-.-" evidence="3"/>
<gene>
    <name evidence="3" type="ORF">M5X12_03200</name>
</gene>
<reference evidence="3 4" key="1">
    <citation type="submission" date="2022-05" db="EMBL/GenBank/DDBJ databases">
        <title>Genome Sequencing of Bee-Associated Microbes.</title>
        <authorList>
            <person name="Dunlap C."/>
        </authorList>
    </citation>
    <scope>NUCLEOTIDE SEQUENCE [LARGE SCALE GENOMIC DNA]</scope>
    <source>
        <strain evidence="3 4">NRRL B-04010</strain>
    </source>
</reference>
<keyword evidence="3" id="KW-0808">Transferase</keyword>
<name>A0ABT4GS88_PAEAL</name>
<evidence type="ECO:0000313" key="3">
    <source>
        <dbReference type="EMBL" id="MCY9759575.1"/>
    </source>
</evidence>
<feature type="repeat" description="TPR" evidence="1">
    <location>
        <begin position="230"/>
        <end position="263"/>
    </location>
</feature>
<dbReference type="InterPro" id="IPR019734">
    <property type="entry name" value="TPR_rpt"/>
</dbReference>
<dbReference type="InterPro" id="IPR011990">
    <property type="entry name" value="TPR-like_helical_dom_sf"/>
</dbReference>
<dbReference type="Proteomes" id="UP001527181">
    <property type="component" value="Unassembled WGS sequence"/>
</dbReference>
<dbReference type="SMART" id="SM00028">
    <property type="entry name" value="TPR"/>
    <property type="match status" value="5"/>
</dbReference>
<accession>A0ABT4GS88</accession>
<dbReference type="InterPro" id="IPR029044">
    <property type="entry name" value="Nucleotide-diphossugar_trans"/>
</dbReference>
<evidence type="ECO:0000313" key="4">
    <source>
        <dbReference type="Proteomes" id="UP001527181"/>
    </source>
</evidence>
<dbReference type="PROSITE" id="PS50005">
    <property type="entry name" value="TPR"/>
    <property type="match status" value="1"/>
</dbReference>
<sequence>MTRPKISLCMIVKNEESCLERCLDSVKNIVDEIVIVDTGSTDRTLQILEERGITAHHYNWNHHFGDARNHAISFATGEYILQLDADEYLDESTKGVLKEPLDCDCYILKIRNDLGSGFNEVHSSIRLFRNSPKIKYVGALHEHIDTETTKLKHGKLSVLIHHDGYQQSVIDKKNKNKRNMQIIKKEAKLNPDAFNLFNLGVQLKIEGEHLAAIDAFKKSFAAGSNYTFTPKLLVYLGQSLMELNRHEESLAVFRDSIALYPTYTDLHYFKGFVYEKIEYFRDAEACYKKCLEIGEVSETYHNSQEGVGSYLAHAQLAELYLKEERREESLNHALEALKGSKNSFPTLKVFLNIFPGGDRKQLYGILKQVWNLDSDKDLELLLIALYQMRHPLLLNYVEEYNVSIPYEMQRFLLLMDKKYEEVLEREAVNGELARDQSSQYGRDMLLLSFVTRDENLYNRASLDINLNQKESKILKKMIQGMVVSEKDLSNEFYKYVSDLLEDVLHAQEFDIIDYFGSHVHDPYIRLILSEKLVQYGFHEVALNVLLESDSPKLNARIFEIAAKALKLNGDDESSYYYYRKCSEIDPSFKIWSQLYDICVERGENMKASMYLDKMRHIKPVSEWLNMK</sequence>
<dbReference type="CDD" id="cd02511">
    <property type="entry name" value="Beta4Glucosyltransferase"/>
    <property type="match status" value="1"/>
</dbReference>
<dbReference type="Pfam" id="PF13181">
    <property type="entry name" value="TPR_8"/>
    <property type="match status" value="1"/>
</dbReference>
<dbReference type="Gene3D" id="3.90.550.10">
    <property type="entry name" value="Spore Coat Polysaccharide Biosynthesis Protein SpsA, Chain A"/>
    <property type="match status" value="1"/>
</dbReference>
<dbReference type="GO" id="GO:0016757">
    <property type="term" value="F:glycosyltransferase activity"/>
    <property type="evidence" value="ECO:0007669"/>
    <property type="project" value="UniProtKB-KW"/>
</dbReference>
<proteinExistence type="predicted"/>
<organism evidence="3 4">
    <name type="scientific">Paenibacillus alvei</name>
    <name type="common">Bacillus alvei</name>
    <dbReference type="NCBI Taxonomy" id="44250"/>
    <lineage>
        <taxon>Bacteria</taxon>
        <taxon>Bacillati</taxon>
        <taxon>Bacillota</taxon>
        <taxon>Bacilli</taxon>
        <taxon>Bacillales</taxon>
        <taxon>Paenibacillaceae</taxon>
        <taxon>Paenibacillus</taxon>
    </lineage>
</organism>
<dbReference type="PANTHER" id="PTHR43630">
    <property type="entry name" value="POLY-BETA-1,6-N-ACETYL-D-GLUCOSAMINE SYNTHASE"/>
    <property type="match status" value="1"/>
</dbReference>
<feature type="domain" description="Glycosyltransferase 2-like" evidence="2">
    <location>
        <begin position="7"/>
        <end position="125"/>
    </location>
</feature>
<dbReference type="RefSeq" id="WP_268599106.1">
    <property type="nucleotide sequence ID" value="NZ_JAMDNP010000005.1"/>
</dbReference>
<evidence type="ECO:0000256" key="1">
    <source>
        <dbReference type="PROSITE-ProRule" id="PRU00339"/>
    </source>
</evidence>
<dbReference type="SUPFAM" id="SSF53448">
    <property type="entry name" value="Nucleotide-diphospho-sugar transferases"/>
    <property type="match status" value="1"/>
</dbReference>
<dbReference type="SUPFAM" id="SSF48452">
    <property type="entry name" value="TPR-like"/>
    <property type="match status" value="1"/>
</dbReference>
<dbReference type="Pfam" id="PF00535">
    <property type="entry name" value="Glycos_transf_2"/>
    <property type="match status" value="1"/>
</dbReference>
<dbReference type="EMBL" id="JAMDNP010000005">
    <property type="protein sequence ID" value="MCY9759575.1"/>
    <property type="molecule type" value="Genomic_DNA"/>
</dbReference>
<comment type="caution">
    <text evidence="3">The sequence shown here is derived from an EMBL/GenBank/DDBJ whole genome shotgun (WGS) entry which is preliminary data.</text>
</comment>
<keyword evidence="1" id="KW-0802">TPR repeat</keyword>
<dbReference type="InterPro" id="IPR001173">
    <property type="entry name" value="Glyco_trans_2-like"/>
</dbReference>
<keyword evidence="4" id="KW-1185">Reference proteome</keyword>
<dbReference type="PANTHER" id="PTHR43630:SF2">
    <property type="entry name" value="GLYCOSYLTRANSFERASE"/>
    <property type="match status" value="1"/>
</dbReference>